<sequence>LMIMTGIATNYLYGISKTAIHETYSEPVRFNEIQLGLRVENDKIFEEQIETG</sequence>
<proteinExistence type="predicted"/>
<reference evidence="1" key="1">
    <citation type="submission" date="2021-06" db="EMBL/GenBank/DDBJ databases">
        <authorList>
            <person name="Kallberg Y."/>
            <person name="Tangrot J."/>
            <person name="Rosling A."/>
        </authorList>
    </citation>
    <scope>NUCLEOTIDE SEQUENCE</scope>
    <source>
        <strain evidence="1">FL130A</strain>
    </source>
</reference>
<comment type="caution">
    <text evidence="1">The sequence shown here is derived from an EMBL/GenBank/DDBJ whole genome shotgun (WGS) entry which is preliminary data.</text>
</comment>
<gene>
    <name evidence="1" type="ORF">ALEPTO_LOCUS10531</name>
</gene>
<dbReference type="AlphaFoldDB" id="A0A9N9ECW8"/>
<evidence type="ECO:0000313" key="1">
    <source>
        <dbReference type="EMBL" id="CAG8668775.1"/>
    </source>
</evidence>
<accession>A0A9N9ECW8</accession>
<name>A0A9N9ECW8_9GLOM</name>
<dbReference type="EMBL" id="CAJVPS010012065">
    <property type="protein sequence ID" value="CAG8668775.1"/>
    <property type="molecule type" value="Genomic_DNA"/>
</dbReference>
<evidence type="ECO:0000313" key="2">
    <source>
        <dbReference type="Proteomes" id="UP000789508"/>
    </source>
</evidence>
<organism evidence="1 2">
    <name type="scientific">Ambispora leptoticha</name>
    <dbReference type="NCBI Taxonomy" id="144679"/>
    <lineage>
        <taxon>Eukaryota</taxon>
        <taxon>Fungi</taxon>
        <taxon>Fungi incertae sedis</taxon>
        <taxon>Mucoromycota</taxon>
        <taxon>Glomeromycotina</taxon>
        <taxon>Glomeromycetes</taxon>
        <taxon>Archaeosporales</taxon>
        <taxon>Ambisporaceae</taxon>
        <taxon>Ambispora</taxon>
    </lineage>
</organism>
<dbReference type="OrthoDB" id="2735536at2759"/>
<protein>
    <submittedName>
        <fullName evidence="1">6221_t:CDS:1</fullName>
    </submittedName>
</protein>
<keyword evidence="2" id="KW-1185">Reference proteome</keyword>
<feature type="non-terminal residue" evidence="1">
    <location>
        <position position="1"/>
    </location>
</feature>
<dbReference type="Proteomes" id="UP000789508">
    <property type="component" value="Unassembled WGS sequence"/>
</dbReference>